<dbReference type="Proteomes" id="UP000199112">
    <property type="component" value="Unassembled WGS sequence"/>
</dbReference>
<evidence type="ECO:0000313" key="8">
    <source>
        <dbReference type="Proteomes" id="UP000199112"/>
    </source>
</evidence>
<keyword evidence="2" id="KW-0805">Transcription regulation</keyword>
<dbReference type="InterPro" id="IPR036271">
    <property type="entry name" value="Tet_transcr_reg_TetR-rel_C_sf"/>
</dbReference>
<dbReference type="PROSITE" id="PS50977">
    <property type="entry name" value="HTH_TETR_2"/>
    <property type="match status" value="1"/>
</dbReference>
<dbReference type="OrthoDB" id="135877at2157"/>
<protein>
    <submittedName>
        <fullName evidence="7">Transcriptional regulator, TetR family</fullName>
    </submittedName>
</protein>
<evidence type="ECO:0000256" key="2">
    <source>
        <dbReference type="ARBA" id="ARBA00023015"/>
    </source>
</evidence>
<dbReference type="GO" id="GO:0000976">
    <property type="term" value="F:transcription cis-regulatory region binding"/>
    <property type="evidence" value="ECO:0007669"/>
    <property type="project" value="TreeGrafter"/>
</dbReference>
<feature type="DNA-binding region" description="H-T-H motif" evidence="5">
    <location>
        <begin position="33"/>
        <end position="52"/>
    </location>
</feature>
<evidence type="ECO:0000256" key="1">
    <source>
        <dbReference type="ARBA" id="ARBA00022491"/>
    </source>
</evidence>
<keyword evidence="3 5" id="KW-0238">DNA-binding</keyword>
<evidence type="ECO:0000259" key="6">
    <source>
        <dbReference type="PROSITE" id="PS50977"/>
    </source>
</evidence>
<evidence type="ECO:0000256" key="5">
    <source>
        <dbReference type="PROSITE-ProRule" id="PRU00335"/>
    </source>
</evidence>
<keyword evidence="1" id="KW-0678">Repressor</keyword>
<dbReference type="InterPro" id="IPR001647">
    <property type="entry name" value="HTH_TetR"/>
</dbReference>
<sequence>MGANSDDPPVDTEEAIMRATYRALCNHGYANLTMQAIADEFDKTKGVLHYHYDTKQDLLVSFLEYLLSAFQENIAVDGADPAERLEALIETLLFGPPERGRFDHWELTTAMLEIRSEAPHNEEFRRQLSRNHETVKATVVAIVEAGIEQGIFRDVDPEQVATLLLASINGARIYQVTLERDDVAEVTRSSLDAILEHWLYCPDELDSGSKADGNAGED</sequence>
<dbReference type="PANTHER" id="PTHR30055">
    <property type="entry name" value="HTH-TYPE TRANSCRIPTIONAL REGULATOR RUTR"/>
    <property type="match status" value="1"/>
</dbReference>
<gene>
    <name evidence="7" type="ORF">SAMN04487967_2342</name>
</gene>
<evidence type="ECO:0000256" key="4">
    <source>
        <dbReference type="ARBA" id="ARBA00023163"/>
    </source>
</evidence>
<dbReference type="SUPFAM" id="SSF46689">
    <property type="entry name" value="Homeodomain-like"/>
    <property type="match status" value="1"/>
</dbReference>
<dbReference type="InterPro" id="IPR039538">
    <property type="entry name" value="BetI_C"/>
</dbReference>
<organism evidence="7 8">
    <name type="scientific">Natronorubrum sediminis</name>
    <dbReference type="NCBI Taxonomy" id="640943"/>
    <lineage>
        <taxon>Archaea</taxon>
        <taxon>Methanobacteriati</taxon>
        <taxon>Methanobacteriota</taxon>
        <taxon>Stenosarchaea group</taxon>
        <taxon>Halobacteria</taxon>
        <taxon>Halobacteriales</taxon>
        <taxon>Natrialbaceae</taxon>
        <taxon>Natronorubrum</taxon>
    </lineage>
</organism>
<dbReference type="Pfam" id="PF00440">
    <property type="entry name" value="TetR_N"/>
    <property type="match status" value="1"/>
</dbReference>
<dbReference type="RefSeq" id="WP_090507164.1">
    <property type="nucleotide sequence ID" value="NZ_FNWL01000002.1"/>
</dbReference>
<reference evidence="8" key="1">
    <citation type="submission" date="2016-10" db="EMBL/GenBank/DDBJ databases">
        <authorList>
            <person name="Varghese N."/>
            <person name="Submissions S."/>
        </authorList>
    </citation>
    <scope>NUCLEOTIDE SEQUENCE [LARGE SCALE GENOMIC DNA]</scope>
    <source>
        <strain evidence="8">CGMCC 1.8981</strain>
    </source>
</reference>
<evidence type="ECO:0000313" key="7">
    <source>
        <dbReference type="EMBL" id="SEH15967.1"/>
    </source>
</evidence>
<name>A0A1H6FYU9_9EURY</name>
<dbReference type="SUPFAM" id="SSF48498">
    <property type="entry name" value="Tetracyclin repressor-like, C-terminal domain"/>
    <property type="match status" value="1"/>
</dbReference>
<dbReference type="AlphaFoldDB" id="A0A1H6FYU9"/>
<proteinExistence type="predicted"/>
<keyword evidence="8" id="KW-1185">Reference proteome</keyword>
<dbReference type="Gene3D" id="1.10.357.10">
    <property type="entry name" value="Tetracycline Repressor, domain 2"/>
    <property type="match status" value="1"/>
</dbReference>
<dbReference type="InterPro" id="IPR050109">
    <property type="entry name" value="HTH-type_TetR-like_transc_reg"/>
</dbReference>
<dbReference type="GO" id="GO:0003700">
    <property type="term" value="F:DNA-binding transcription factor activity"/>
    <property type="evidence" value="ECO:0007669"/>
    <property type="project" value="TreeGrafter"/>
</dbReference>
<feature type="domain" description="HTH tetR-type" evidence="6">
    <location>
        <begin position="10"/>
        <end position="70"/>
    </location>
</feature>
<accession>A0A1H6FYU9</accession>
<dbReference type="EMBL" id="FNWL01000002">
    <property type="protein sequence ID" value="SEH15967.1"/>
    <property type="molecule type" value="Genomic_DNA"/>
</dbReference>
<dbReference type="Pfam" id="PF13977">
    <property type="entry name" value="TetR_C_6"/>
    <property type="match status" value="1"/>
</dbReference>
<keyword evidence="4" id="KW-0804">Transcription</keyword>
<evidence type="ECO:0000256" key="3">
    <source>
        <dbReference type="ARBA" id="ARBA00023125"/>
    </source>
</evidence>
<dbReference type="InterPro" id="IPR009057">
    <property type="entry name" value="Homeodomain-like_sf"/>
</dbReference>
<dbReference type="PANTHER" id="PTHR30055:SF234">
    <property type="entry name" value="HTH-TYPE TRANSCRIPTIONAL REGULATOR BETI"/>
    <property type="match status" value="1"/>
</dbReference>